<dbReference type="InterPro" id="IPR036259">
    <property type="entry name" value="MFS_trans_sf"/>
</dbReference>
<dbReference type="Pfam" id="PF07690">
    <property type="entry name" value="MFS_1"/>
    <property type="match status" value="1"/>
</dbReference>
<keyword evidence="4 5" id="KW-0472">Membrane</keyword>
<feature type="transmembrane region" description="Helical" evidence="5">
    <location>
        <begin position="88"/>
        <end position="107"/>
    </location>
</feature>
<feature type="transmembrane region" description="Helical" evidence="5">
    <location>
        <begin position="204"/>
        <end position="227"/>
    </location>
</feature>
<comment type="caution">
    <text evidence="7">The sequence shown here is derived from an EMBL/GenBank/DDBJ whole genome shotgun (WGS) entry which is preliminary data.</text>
</comment>
<accession>A0A9P5Y7I7</accession>
<dbReference type="PANTHER" id="PTHR23502">
    <property type="entry name" value="MAJOR FACILITATOR SUPERFAMILY"/>
    <property type="match status" value="1"/>
</dbReference>
<name>A0A9P5Y7I7_9AGAR</name>
<gene>
    <name evidence="7" type="ORF">BDZ94DRAFT_1308724</name>
</gene>
<dbReference type="OrthoDB" id="2585655at2759"/>
<evidence type="ECO:0000313" key="8">
    <source>
        <dbReference type="Proteomes" id="UP000807353"/>
    </source>
</evidence>
<evidence type="ECO:0000256" key="4">
    <source>
        <dbReference type="ARBA" id="ARBA00023136"/>
    </source>
</evidence>
<reference evidence="7" key="1">
    <citation type="submission" date="2020-11" db="EMBL/GenBank/DDBJ databases">
        <authorList>
            <consortium name="DOE Joint Genome Institute"/>
            <person name="Ahrendt S."/>
            <person name="Riley R."/>
            <person name="Andreopoulos W."/>
            <person name="Labutti K."/>
            <person name="Pangilinan J."/>
            <person name="Ruiz-Duenas F.J."/>
            <person name="Barrasa J.M."/>
            <person name="Sanchez-Garcia M."/>
            <person name="Camarero S."/>
            <person name="Miyauchi S."/>
            <person name="Serrano A."/>
            <person name="Linde D."/>
            <person name="Babiker R."/>
            <person name="Drula E."/>
            <person name="Ayuso-Fernandez I."/>
            <person name="Pacheco R."/>
            <person name="Padilla G."/>
            <person name="Ferreira P."/>
            <person name="Barriuso J."/>
            <person name="Kellner H."/>
            <person name="Castanera R."/>
            <person name="Alfaro M."/>
            <person name="Ramirez L."/>
            <person name="Pisabarro A.G."/>
            <person name="Kuo A."/>
            <person name="Tritt A."/>
            <person name="Lipzen A."/>
            <person name="He G."/>
            <person name="Yan M."/>
            <person name="Ng V."/>
            <person name="Cullen D."/>
            <person name="Martin F."/>
            <person name="Rosso M.-N."/>
            <person name="Henrissat B."/>
            <person name="Hibbett D."/>
            <person name="Martinez A.T."/>
            <person name="Grigoriev I.V."/>
        </authorList>
    </citation>
    <scope>NUCLEOTIDE SEQUENCE</scope>
    <source>
        <strain evidence="7">CBS 247.69</strain>
    </source>
</reference>
<feature type="transmembrane region" description="Helical" evidence="5">
    <location>
        <begin position="397"/>
        <end position="415"/>
    </location>
</feature>
<dbReference type="PROSITE" id="PS50850">
    <property type="entry name" value="MFS"/>
    <property type="match status" value="1"/>
</dbReference>
<dbReference type="PANTHER" id="PTHR23502:SF34">
    <property type="entry name" value="PROTEIN HOL1"/>
    <property type="match status" value="1"/>
</dbReference>
<feature type="transmembrane region" description="Helical" evidence="5">
    <location>
        <begin position="177"/>
        <end position="198"/>
    </location>
</feature>
<dbReference type="InterPro" id="IPR020846">
    <property type="entry name" value="MFS_dom"/>
</dbReference>
<evidence type="ECO:0000256" key="3">
    <source>
        <dbReference type="ARBA" id="ARBA00022989"/>
    </source>
</evidence>
<keyword evidence="8" id="KW-1185">Reference proteome</keyword>
<evidence type="ECO:0000256" key="5">
    <source>
        <dbReference type="SAM" id="Phobius"/>
    </source>
</evidence>
<evidence type="ECO:0000256" key="2">
    <source>
        <dbReference type="ARBA" id="ARBA00022692"/>
    </source>
</evidence>
<dbReference type="InterPro" id="IPR011701">
    <property type="entry name" value="MFS"/>
</dbReference>
<proteinExistence type="predicted"/>
<dbReference type="Gene3D" id="1.20.1250.20">
    <property type="entry name" value="MFS general substrate transporter like domains"/>
    <property type="match status" value="1"/>
</dbReference>
<feature type="transmembrane region" description="Helical" evidence="5">
    <location>
        <begin position="119"/>
        <end position="137"/>
    </location>
</feature>
<evidence type="ECO:0000313" key="7">
    <source>
        <dbReference type="EMBL" id="KAF9463619.1"/>
    </source>
</evidence>
<dbReference type="EMBL" id="MU150261">
    <property type="protein sequence ID" value="KAF9463619.1"/>
    <property type="molecule type" value="Genomic_DNA"/>
</dbReference>
<dbReference type="GO" id="GO:0022857">
    <property type="term" value="F:transmembrane transporter activity"/>
    <property type="evidence" value="ECO:0007669"/>
    <property type="project" value="InterPro"/>
</dbReference>
<evidence type="ECO:0000259" key="6">
    <source>
        <dbReference type="PROSITE" id="PS50850"/>
    </source>
</evidence>
<protein>
    <submittedName>
        <fullName evidence="7">Major facilitator superfamily domain-containing protein</fullName>
    </submittedName>
</protein>
<dbReference type="GO" id="GO:0005886">
    <property type="term" value="C:plasma membrane"/>
    <property type="evidence" value="ECO:0007669"/>
    <property type="project" value="TreeGrafter"/>
</dbReference>
<organism evidence="7 8">
    <name type="scientific">Collybia nuda</name>
    <dbReference type="NCBI Taxonomy" id="64659"/>
    <lineage>
        <taxon>Eukaryota</taxon>
        <taxon>Fungi</taxon>
        <taxon>Dikarya</taxon>
        <taxon>Basidiomycota</taxon>
        <taxon>Agaricomycotina</taxon>
        <taxon>Agaricomycetes</taxon>
        <taxon>Agaricomycetidae</taxon>
        <taxon>Agaricales</taxon>
        <taxon>Tricholomatineae</taxon>
        <taxon>Clitocybaceae</taxon>
        <taxon>Collybia</taxon>
    </lineage>
</organism>
<dbReference type="SUPFAM" id="SSF103473">
    <property type="entry name" value="MFS general substrate transporter"/>
    <property type="match status" value="1"/>
</dbReference>
<keyword evidence="2 5" id="KW-0812">Transmembrane</keyword>
<feature type="transmembrane region" description="Helical" evidence="5">
    <location>
        <begin position="53"/>
        <end position="76"/>
    </location>
</feature>
<sequence length="417" mass="45405">MSPRSDMKDSPELHEEISPRGLKLDHVGLPLLPQPTTSPFDPLNYPNWLKYALLLQVSFLAFLATFNVAIINPAVVPLAAEFGIPPVIGTYQTSVAIGTAALGPLLFTPFANVYGRRPAYLLSILIGFVSAMGSALAKTYETMIVVRAINGFGPGAALALGVGTVVDVFYMHQRGRAMGFFTLTSTAGGKLSPIVGGFVARELGWRWCFWVGAILNGILFFVCLFLMPETIFDRPHDQLDEELISNEANLGNDLKSGQELVRGEPYVSPPLSLATYLNRLWIVDLQRPPSRRLKATDFVIKPLSMLKYPSVTLPALFFAVSYGYASIEPALTLATLFTEIYHFSTVQNGLANGVTLLLGTSLGELCSGPVTDAMMQRARKKAIQQGTQAPAEIRLQVIWIGAITVPVGLLMYVSTFF</sequence>
<keyword evidence="3 5" id="KW-1133">Transmembrane helix</keyword>
<evidence type="ECO:0000256" key="1">
    <source>
        <dbReference type="ARBA" id="ARBA00004141"/>
    </source>
</evidence>
<dbReference type="Proteomes" id="UP000807353">
    <property type="component" value="Unassembled WGS sequence"/>
</dbReference>
<feature type="transmembrane region" description="Helical" evidence="5">
    <location>
        <begin position="149"/>
        <end position="170"/>
    </location>
</feature>
<comment type="subcellular location">
    <subcellularLocation>
        <location evidence="1">Membrane</location>
        <topology evidence="1">Multi-pass membrane protein</topology>
    </subcellularLocation>
</comment>
<feature type="domain" description="Major facilitator superfamily (MFS) profile" evidence="6">
    <location>
        <begin position="53"/>
        <end position="417"/>
    </location>
</feature>
<dbReference type="AlphaFoldDB" id="A0A9P5Y7I7"/>